<organism evidence="2 3">
    <name type="scientific">Streptomyces turgidiscabies (strain Car8)</name>
    <dbReference type="NCBI Taxonomy" id="698760"/>
    <lineage>
        <taxon>Bacteria</taxon>
        <taxon>Bacillati</taxon>
        <taxon>Actinomycetota</taxon>
        <taxon>Actinomycetes</taxon>
        <taxon>Kitasatosporales</taxon>
        <taxon>Streptomycetaceae</taxon>
        <taxon>Streptomyces</taxon>
    </lineage>
</organism>
<dbReference type="STRING" id="85558.T45_03322"/>
<dbReference type="GeneID" id="97401113"/>
<dbReference type="Gene3D" id="3.40.50.1820">
    <property type="entry name" value="alpha/beta hydrolase"/>
    <property type="match status" value="1"/>
</dbReference>
<dbReference type="PANTHER" id="PTHR46623:SF6">
    <property type="entry name" value="ALPHA_BETA-HYDROLASES SUPERFAMILY PROTEIN"/>
    <property type="match status" value="1"/>
</dbReference>
<dbReference type="InterPro" id="IPR029058">
    <property type="entry name" value="AB_hydrolase_fold"/>
</dbReference>
<dbReference type="Pfam" id="PF01738">
    <property type="entry name" value="DLH"/>
    <property type="match status" value="1"/>
</dbReference>
<dbReference type="InterPro" id="IPR051049">
    <property type="entry name" value="Dienelactone_hydrolase-like"/>
</dbReference>
<dbReference type="Proteomes" id="UP000010931">
    <property type="component" value="Unassembled WGS sequence"/>
</dbReference>
<evidence type="ECO:0000313" key="3">
    <source>
        <dbReference type="Proteomes" id="UP000010931"/>
    </source>
</evidence>
<dbReference type="AlphaFoldDB" id="L7EVA3"/>
<gene>
    <name evidence="2" type="ORF">STRTUCAR8_02320</name>
</gene>
<evidence type="ECO:0000313" key="2">
    <source>
        <dbReference type="EMBL" id="ELP62972.1"/>
    </source>
</evidence>
<dbReference type="PANTHER" id="PTHR46623">
    <property type="entry name" value="CARBOXYMETHYLENEBUTENOLIDASE-RELATED"/>
    <property type="match status" value="1"/>
</dbReference>
<protein>
    <submittedName>
        <fullName evidence="2">Carboxymethylenebutenolidase</fullName>
    </submittedName>
</protein>
<dbReference type="EMBL" id="AEJB01000557">
    <property type="protein sequence ID" value="ELP62972.1"/>
    <property type="molecule type" value="Genomic_DNA"/>
</dbReference>
<dbReference type="SUPFAM" id="SSF53474">
    <property type="entry name" value="alpha/beta-Hydrolases"/>
    <property type="match status" value="1"/>
</dbReference>
<proteinExistence type="predicted"/>
<feature type="domain" description="Dienelactone hydrolase" evidence="1">
    <location>
        <begin position="26"/>
        <end position="244"/>
    </location>
</feature>
<dbReference type="InterPro" id="IPR002925">
    <property type="entry name" value="Dienelactn_hydro"/>
</dbReference>
<dbReference type="GO" id="GO:0016787">
    <property type="term" value="F:hydrolase activity"/>
    <property type="evidence" value="ECO:0007669"/>
    <property type="project" value="InterPro"/>
</dbReference>
<name>L7EVA3_STRT8</name>
<reference evidence="2 3" key="1">
    <citation type="journal article" date="2011" name="Plasmid">
        <title>Streptomyces turgidiscabies Car8 contains a modular pathogenicity island that shares virulence genes with other actinobacterial plant pathogens.</title>
        <authorList>
            <person name="Huguet-Tapia J.C."/>
            <person name="Badger J.H."/>
            <person name="Loria R."/>
            <person name="Pettis G.S."/>
        </authorList>
    </citation>
    <scope>NUCLEOTIDE SEQUENCE [LARGE SCALE GENOMIC DNA]</scope>
    <source>
        <strain evidence="2 3">Car8</strain>
    </source>
</reference>
<comment type="caution">
    <text evidence="2">The sequence shown here is derived from an EMBL/GenBank/DDBJ whole genome shotgun (WGS) entry which is preliminary data.</text>
</comment>
<sequence>MPDTTSTTVDLTELSVARGGSRRLTGHLTRPAGEGPWPGVVVVHEALGVNDVMHRQTERLARAGYLVVMPDLFTDGGAVRCLVPTFRAALSGHGRAFGDIEAARTRLAQDPDCTGRIGVIGFCMGGSFALLAVNDGEFDAASVNYGRLPKEIDRALDGSCPVVASYGARDRTLPGAARKLEASLDRLGIVHDVKEYPEAGHSFLNDAEAGSRALRPLMRVAGIRPHPESAVDAWRRVDAFFATHLKAEDDKPRCAPSSVESN</sequence>
<accession>L7EVA3</accession>
<dbReference type="RefSeq" id="WP_006382076.1">
    <property type="nucleotide sequence ID" value="NZ_AEJB01000557.1"/>
</dbReference>
<keyword evidence="3" id="KW-1185">Reference proteome</keyword>
<dbReference type="PATRIC" id="fig|698760.3.peg.8100"/>
<evidence type="ECO:0000259" key="1">
    <source>
        <dbReference type="Pfam" id="PF01738"/>
    </source>
</evidence>